<comment type="caution">
    <text evidence="1">The sequence shown here is derived from an EMBL/GenBank/DDBJ whole genome shotgun (WGS) entry which is preliminary data.</text>
</comment>
<name>A0A4C1WGK2_EUMVA</name>
<dbReference type="EMBL" id="BGZK01000567">
    <property type="protein sequence ID" value="GBP50518.1"/>
    <property type="molecule type" value="Genomic_DNA"/>
</dbReference>
<dbReference type="AlphaFoldDB" id="A0A4C1WGK2"/>
<gene>
    <name evidence="1" type="ORF">EVAR_25215_1</name>
</gene>
<keyword evidence="2" id="KW-1185">Reference proteome</keyword>
<protein>
    <submittedName>
        <fullName evidence="1">Uncharacterized protein</fullName>
    </submittedName>
</protein>
<sequence>MLPTQSPPDLGDAELYKNFSKSASTRARASQKYRSRISLPIGGFGPRIGTPISYIERIGRFQECPKVVMERSVDDADSVSDCRCCPLMIAIGIVTSRYTYVEQQRSLFQNCNRACSDYSRRCEDSGQGGLFSHYCYCQCFEKDE</sequence>
<evidence type="ECO:0000313" key="1">
    <source>
        <dbReference type="EMBL" id="GBP50518.1"/>
    </source>
</evidence>
<proteinExistence type="predicted"/>
<reference evidence="1 2" key="1">
    <citation type="journal article" date="2019" name="Commun. Biol.">
        <title>The bagworm genome reveals a unique fibroin gene that provides high tensile strength.</title>
        <authorList>
            <person name="Kono N."/>
            <person name="Nakamura H."/>
            <person name="Ohtoshi R."/>
            <person name="Tomita M."/>
            <person name="Numata K."/>
            <person name="Arakawa K."/>
        </authorList>
    </citation>
    <scope>NUCLEOTIDE SEQUENCE [LARGE SCALE GENOMIC DNA]</scope>
</reference>
<accession>A0A4C1WGK2</accession>
<dbReference type="Proteomes" id="UP000299102">
    <property type="component" value="Unassembled WGS sequence"/>
</dbReference>
<organism evidence="1 2">
    <name type="scientific">Eumeta variegata</name>
    <name type="common">Bagworm moth</name>
    <name type="synonym">Eumeta japonica</name>
    <dbReference type="NCBI Taxonomy" id="151549"/>
    <lineage>
        <taxon>Eukaryota</taxon>
        <taxon>Metazoa</taxon>
        <taxon>Ecdysozoa</taxon>
        <taxon>Arthropoda</taxon>
        <taxon>Hexapoda</taxon>
        <taxon>Insecta</taxon>
        <taxon>Pterygota</taxon>
        <taxon>Neoptera</taxon>
        <taxon>Endopterygota</taxon>
        <taxon>Lepidoptera</taxon>
        <taxon>Glossata</taxon>
        <taxon>Ditrysia</taxon>
        <taxon>Tineoidea</taxon>
        <taxon>Psychidae</taxon>
        <taxon>Oiketicinae</taxon>
        <taxon>Eumeta</taxon>
    </lineage>
</organism>
<evidence type="ECO:0000313" key="2">
    <source>
        <dbReference type="Proteomes" id="UP000299102"/>
    </source>
</evidence>